<comment type="caution">
    <text evidence="2">The sequence shown here is derived from an EMBL/GenBank/DDBJ whole genome shotgun (WGS) entry which is preliminary data.</text>
</comment>
<evidence type="ECO:0000313" key="2">
    <source>
        <dbReference type="EMBL" id="KKN15324.1"/>
    </source>
</evidence>
<accession>A0A0F9NBI2</accession>
<sequence>MFRWMIVFGQRPRRGKPNNNSGPPLPKVQPDMIKASVEDRHRKLTILSDRLHERRRESGKHAARSIG</sequence>
<proteinExistence type="predicted"/>
<name>A0A0F9NBI2_9ZZZZ</name>
<organism evidence="2">
    <name type="scientific">marine sediment metagenome</name>
    <dbReference type="NCBI Taxonomy" id="412755"/>
    <lineage>
        <taxon>unclassified sequences</taxon>
        <taxon>metagenomes</taxon>
        <taxon>ecological metagenomes</taxon>
    </lineage>
</organism>
<reference evidence="2" key="1">
    <citation type="journal article" date="2015" name="Nature">
        <title>Complex archaea that bridge the gap between prokaryotes and eukaryotes.</title>
        <authorList>
            <person name="Spang A."/>
            <person name="Saw J.H."/>
            <person name="Jorgensen S.L."/>
            <person name="Zaremba-Niedzwiedzka K."/>
            <person name="Martijn J."/>
            <person name="Lind A.E."/>
            <person name="van Eijk R."/>
            <person name="Schleper C."/>
            <person name="Guy L."/>
            <person name="Ettema T.J."/>
        </authorList>
    </citation>
    <scope>NUCLEOTIDE SEQUENCE</scope>
</reference>
<protein>
    <submittedName>
        <fullName evidence="2">Uncharacterized protein</fullName>
    </submittedName>
</protein>
<feature type="region of interest" description="Disordered" evidence="1">
    <location>
        <begin position="8"/>
        <end position="29"/>
    </location>
</feature>
<gene>
    <name evidence="2" type="ORF">LCGC14_0987230</name>
</gene>
<evidence type="ECO:0000256" key="1">
    <source>
        <dbReference type="SAM" id="MobiDB-lite"/>
    </source>
</evidence>
<dbReference type="EMBL" id="LAZR01003724">
    <property type="protein sequence ID" value="KKN15324.1"/>
    <property type="molecule type" value="Genomic_DNA"/>
</dbReference>
<dbReference type="AlphaFoldDB" id="A0A0F9NBI2"/>